<keyword evidence="7 15" id="KW-0378">Hydrolase</keyword>
<dbReference type="SMART" id="SM00898">
    <property type="entry name" value="Fapy_DNA_glyco"/>
    <property type="match status" value="1"/>
</dbReference>
<dbReference type="PANTHER" id="PTHR22993:SF9">
    <property type="entry name" value="FORMAMIDOPYRIMIDINE-DNA GLYCOSYLASE"/>
    <property type="match status" value="1"/>
</dbReference>
<dbReference type="SMART" id="SM01232">
    <property type="entry name" value="H2TH"/>
    <property type="match status" value="1"/>
</dbReference>
<feature type="binding site" evidence="15">
    <location>
        <position position="119"/>
    </location>
    <ligand>
        <name>DNA</name>
        <dbReference type="ChEBI" id="CHEBI:16991"/>
    </ligand>
</feature>
<feature type="active site" description="Proton donor; for delta-elimination activity" evidence="15">
    <location>
        <position position="273"/>
    </location>
</feature>
<dbReference type="Pfam" id="PF06831">
    <property type="entry name" value="H2TH"/>
    <property type="match status" value="1"/>
</dbReference>
<name>A0A845M2N6_9RHOB</name>
<feature type="active site" description="Schiff-base intermediate with DNA" evidence="15">
    <location>
        <position position="2"/>
    </location>
</feature>
<evidence type="ECO:0000256" key="10">
    <source>
        <dbReference type="ARBA" id="ARBA00023204"/>
    </source>
</evidence>
<dbReference type="InterPro" id="IPR035937">
    <property type="entry name" value="FPG_N"/>
</dbReference>
<dbReference type="PANTHER" id="PTHR22993">
    <property type="entry name" value="FORMAMIDOPYRIMIDINE-DNA GLYCOSYLASE"/>
    <property type="match status" value="1"/>
</dbReference>
<accession>A0A845M2N6</accession>
<dbReference type="FunFam" id="1.10.8.50:FF:000003">
    <property type="entry name" value="Formamidopyrimidine-DNA glycosylase"/>
    <property type="match status" value="1"/>
</dbReference>
<keyword evidence="9 15" id="KW-0238">DNA-binding</keyword>
<keyword evidence="10 15" id="KW-0234">DNA repair</keyword>
<dbReference type="InterPro" id="IPR015886">
    <property type="entry name" value="H2TH_FPG"/>
</dbReference>
<evidence type="ECO:0000256" key="15">
    <source>
        <dbReference type="HAMAP-Rule" id="MF_00103"/>
    </source>
</evidence>
<dbReference type="AlphaFoldDB" id="A0A845M2N6"/>
<dbReference type="Gene3D" id="1.10.8.50">
    <property type="match status" value="1"/>
</dbReference>
<dbReference type="Proteomes" id="UP000467322">
    <property type="component" value="Unassembled WGS sequence"/>
</dbReference>
<dbReference type="GO" id="GO:0008270">
    <property type="term" value="F:zinc ion binding"/>
    <property type="evidence" value="ECO:0007669"/>
    <property type="project" value="UniProtKB-UniRule"/>
</dbReference>
<dbReference type="GO" id="GO:0006284">
    <property type="term" value="P:base-excision repair"/>
    <property type="evidence" value="ECO:0007669"/>
    <property type="project" value="InterPro"/>
</dbReference>
<comment type="cofactor">
    <cofactor evidence="15">
        <name>Zn(2+)</name>
        <dbReference type="ChEBI" id="CHEBI:29105"/>
    </cofactor>
    <text evidence="15">Binds 1 zinc ion per subunit.</text>
</comment>
<comment type="catalytic activity">
    <reaction evidence="1 15">
        <text>Hydrolysis of DNA containing ring-opened 7-methylguanine residues, releasing 2,6-diamino-4-hydroxy-5-(N-methyl)formamidopyrimidine.</text>
        <dbReference type="EC" id="3.2.2.23"/>
    </reaction>
</comment>
<keyword evidence="19" id="KW-1185">Reference proteome</keyword>
<dbReference type="GO" id="GO:0003684">
    <property type="term" value="F:damaged DNA binding"/>
    <property type="evidence" value="ECO:0007669"/>
    <property type="project" value="InterPro"/>
</dbReference>
<evidence type="ECO:0000256" key="11">
    <source>
        <dbReference type="ARBA" id="ARBA00023239"/>
    </source>
</evidence>
<keyword evidence="11 15" id="KW-0456">Lyase</keyword>
<protein>
    <recommendedName>
        <fullName evidence="15">Formamidopyrimidine-DNA glycosylase</fullName>
        <shortName evidence="15">Fapy-DNA glycosylase</shortName>
        <ecNumber evidence="15">3.2.2.23</ecNumber>
    </recommendedName>
    <alternativeName>
        <fullName evidence="15">DNA-(apurinic or apyrimidinic site) lyase MutM</fullName>
        <shortName evidence="15">AP lyase MutM</shortName>
        <ecNumber evidence="15">4.2.99.18</ecNumber>
    </alternativeName>
</protein>
<keyword evidence="6 15" id="KW-0863">Zinc-finger</keyword>
<proteinExistence type="inferred from homology"/>
<keyword evidence="4 15" id="KW-0479">Metal-binding</keyword>
<dbReference type="Gene3D" id="3.20.190.10">
    <property type="entry name" value="MutM-like, N-terminal"/>
    <property type="match status" value="1"/>
</dbReference>
<dbReference type="Pfam" id="PF01149">
    <property type="entry name" value="Fapy_DNA_glyco"/>
    <property type="match status" value="1"/>
</dbReference>
<dbReference type="InterPro" id="IPR012319">
    <property type="entry name" value="FPG_cat"/>
</dbReference>
<dbReference type="EMBL" id="WTUX01000006">
    <property type="protein sequence ID" value="MZR12007.1"/>
    <property type="molecule type" value="Genomic_DNA"/>
</dbReference>
<keyword evidence="13 15" id="KW-0326">Glycosidase</keyword>
<dbReference type="GO" id="GO:0034039">
    <property type="term" value="F:8-oxo-7,8-dihydroguanine DNA N-glycosylase activity"/>
    <property type="evidence" value="ECO:0007669"/>
    <property type="project" value="TreeGrafter"/>
</dbReference>
<feature type="binding site" evidence="15">
    <location>
        <position position="162"/>
    </location>
    <ligand>
        <name>DNA</name>
        <dbReference type="ChEBI" id="CHEBI:16991"/>
    </ligand>
</feature>
<comment type="function">
    <text evidence="15">Involved in base excision repair of DNA damaged by oxidation or by mutagenic agents. Acts as DNA glycosylase that recognizes and removes damaged bases. Has a preference for oxidized purines, such as 7,8-dihydro-8-oxoguanine (8-oxoG). Has AP (apurinic/apyrimidinic) lyase activity and introduces nicks in the DNA strand. Cleaves the DNA backbone by beta-delta elimination to generate a single-strand break at the site of the removed base with both 3'- and 5'-phosphates.</text>
</comment>
<evidence type="ECO:0000313" key="19">
    <source>
        <dbReference type="Proteomes" id="UP000467322"/>
    </source>
</evidence>
<feature type="active site" description="Proton donor; for beta-elimination activity" evidence="15">
    <location>
        <position position="58"/>
    </location>
</feature>
<dbReference type="InterPro" id="IPR010979">
    <property type="entry name" value="Ribosomal_uS13-like_H2TH"/>
</dbReference>
<evidence type="ECO:0000259" key="16">
    <source>
        <dbReference type="PROSITE" id="PS51066"/>
    </source>
</evidence>
<dbReference type="HAMAP" id="MF_00103">
    <property type="entry name" value="Fapy_DNA_glycosyl"/>
    <property type="match status" value="1"/>
</dbReference>
<evidence type="ECO:0000256" key="1">
    <source>
        <dbReference type="ARBA" id="ARBA00001668"/>
    </source>
</evidence>
<feature type="domain" description="FPG-type" evidence="16">
    <location>
        <begin position="247"/>
        <end position="283"/>
    </location>
</feature>
<dbReference type="Pfam" id="PF06827">
    <property type="entry name" value="zf-FPG_IleRS"/>
    <property type="match status" value="1"/>
</dbReference>
<comment type="caution">
    <text evidence="18">The sequence shown here is derived from an EMBL/GenBank/DDBJ whole genome shotgun (WGS) entry which is preliminary data.</text>
</comment>
<dbReference type="SUPFAM" id="SSF57716">
    <property type="entry name" value="Glucocorticoid receptor-like (DNA-binding domain)"/>
    <property type="match status" value="1"/>
</dbReference>
<evidence type="ECO:0000313" key="18">
    <source>
        <dbReference type="EMBL" id="MZR12007.1"/>
    </source>
</evidence>
<dbReference type="CDD" id="cd08966">
    <property type="entry name" value="EcFpg-like_N"/>
    <property type="match status" value="1"/>
</dbReference>
<dbReference type="PROSITE" id="PS51068">
    <property type="entry name" value="FPG_CAT"/>
    <property type="match status" value="1"/>
</dbReference>
<dbReference type="RefSeq" id="WP_161350123.1">
    <property type="nucleotide sequence ID" value="NZ_WTUX01000006.1"/>
</dbReference>
<comment type="similarity">
    <text evidence="2 15">Belongs to the FPG family.</text>
</comment>
<keyword evidence="5 15" id="KW-0227">DNA damage</keyword>
<dbReference type="InterPro" id="IPR010663">
    <property type="entry name" value="Znf_FPG/IleRS"/>
</dbReference>
<dbReference type="EC" id="4.2.99.18" evidence="15"/>
<dbReference type="NCBIfam" id="TIGR00577">
    <property type="entry name" value="fpg"/>
    <property type="match status" value="1"/>
</dbReference>
<evidence type="ECO:0000256" key="8">
    <source>
        <dbReference type="ARBA" id="ARBA00022833"/>
    </source>
</evidence>
<dbReference type="GO" id="GO:0140078">
    <property type="term" value="F:class I DNA-(apurinic or apyrimidinic site) endonuclease activity"/>
    <property type="evidence" value="ECO:0007669"/>
    <property type="project" value="UniProtKB-EC"/>
</dbReference>
<feature type="active site" description="Proton donor" evidence="15">
    <location>
        <position position="3"/>
    </location>
</feature>
<evidence type="ECO:0000256" key="13">
    <source>
        <dbReference type="ARBA" id="ARBA00023295"/>
    </source>
</evidence>
<feature type="domain" description="Formamidopyrimidine-DNA glycosylase catalytic" evidence="17">
    <location>
        <begin position="2"/>
        <end position="122"/>
    </location>
</feature>
<evidence type="ECO:0000256" key="3">
    <source>
        <dbReference type="ARBA" id="ARBA00011245"/>
    </source>
</evidence>
<gene>
    <name evidence="15 18" type="primary">mutM</name>
    <name evidence="15" type="synonym">fpg</name>
    <name evidence="18" type="ORF">GQE99_03115</name>
</gene>
<dbReference type="InterPro" id="IPR000214">
    <property type="entry name" value="Znf_DNA_glyclase/AP_lyase"/>
</dbReference>
<evidence type="ECO:0000256" key="14">
    <source>
        <dbReference type="ARBA" id="ARBA00044632"/>
    </source>
</evidence>
<evidence type="ECO:0000256" key="7">
    <source>
        <dbReference type="ARBA" id="ARBA00022801"/>
    </source>
</evidence>
<dbReference type="EC" id="3.2.2.23" evidence="15"/>
<feature type="binding site" evidence="15">
    <location>
        <position position="100"/>
    </location>
    <ligand>
        <name>DNA</name>
        <dbReference type="ChEBI" id="CHEBI:16991"/>
    </ligand>
</feature>
<evidence type="ECO:0000256" key="5">
    <source>
        <dbReference type="ARBA" id="ARBA00022763"/>
    </source>
</evidence>
<organism evidence="18 19">
    <name type="scientific">Maritimibacter harenae</name>
    <dbReference type="NCBI Taxonomy" id="2606218"/>
    <lineage>
        <taxon>Bacteria</taxon>
        <taxon>Pseudomonadati</taxon>
        <taxon>Pseudomonadota</taxon>
        <taxon>Alphaproteobacteria</taxon>
        <taxon>Rhodobacterales</taxon>
        <taxon>Roseobacteraceae</taxon>
        <taxon>Maritimibacter</taxon>
    </lineage>
</organism>
<keyword evidence="8 15" id="KW-0862">Zinc</keyword>
<evidence type="ECO:0000259" key="17">
    <source>
        <dbReference type="PROSITE" id="PS51068"/>
    </source>
</evidence>
<comment type="subunit">
    <text evidence="3 15">Monomer.</text>
</comment>
<dbReference type="SUPFAM" id="SSF81624">
    <property type="entry name" value="N-terminal domain of MutM-like DNA repair proteins"/>
    <property type="match status" value="1"/>
</dbReference>
<dbReference type="SUPFAM" id="SSF46946">
    <property type="entry name" value="S13-like H2TH domain"/>
    <property type="match status" value="1"/>
</dbReference>
<dbReference type="PROSITE" id="PS51066">
    <property type="entry name" value="ZF_FPG_2"/>
    <property type="match status" value="1"/>
</dbReference>
<keyword evidence="12 15" id="KW-0511">Multifunctional enzyme</keyword>
<evidence type="ECO:0000256" key="9">
    <source>
        <dbReference type="ARBA" id="ARBA00023125"/>
    </source>
</evidence>
<evidence type="ECO:0000256" key="4">
    <source>
        <dbReference type="ARBA" id="ARBA00022723"/>
    </source>
</evidence>
<evidence type="ECO:0000256" key="6">
    <source>
        <dbReference type="ARBA" id="ARBA00022771"/>
    </source>
</evidence>
<evidence type="ECO:0000256" key="2">
    <source>
        <dbReference type="ARBA" id="ARBA00009409"/>
    </source>
</evidence>
<comment type="catalytic activity">
    <reaction evidence="14 15">
        <text>2'-deoxyribonucleotide-(2'-deoxyribose 5'-phosphate)-2'-deoxyribonucleotide-DNA = a 3'-end 2'-deoxyribonucleotide-(2,3-dehydro-2,3-deoxyribose 5'-phosphate)-DNA + a 5'-end 5'-phospho-2'-deoxyribonucleoside-DNA + H(+)</text>
        <dbReference type="Rhea" id="RHEA:66592"/>
        <dbReference type="Rhea" id="RHEA-COMP:13180"/>
        <dbReference type="Rhea" id="RHEA-COMP:16897"/>
        <dbReference type="Rhea" id="RHEA-COMP:17067"/>
        <dbReference type="ChEBI" id="CHEBI:15378"/>
        <dbReference type="ChEBI" id="CHEBI:136412"/>
        <dbReference type="ChEBI" id="CHEBI:157695"/>
        <dbReference type="ChEBI" id="CHEBI:167181"/>
        <dbReference type="EC" id="4.2.99.18"/>
    </reaction>
</comment>
<reference evidence="18 19" key="1">
    <citation type="submission" date="2019-12" db="EMBL/GenBank/DDBJ databases">
        <title>Maritimibacter sp. nov. sp. isolated from sea sand.</title>
        <authorList>
            <person name="Kim J."/>
            <person name="Jeong S.E."/>
            <person name="Jung H.S."/>
            <person name="Jeon C.O."/>
        </authorList>
    </citation>
    <scope>NUCLEOTIDE SEQUENCE [LARGE SCALE GENOMIC DNA]</scope>
    <source>
        <strain evidence="18 19">DP07</strain>
    </source>
</reference>
<dbReference type="InterPro" id="IPR020629">
    <property type="entry name" value="FPG_Glyclase"/>
</dbReference>
<dbReference type="NCBIfam" id="NF002211">
    <property type="entry name" value="PRK01103.1"/>
    <property type="match status" value="1"/>
</dbReference>
<evidence type="ECO:0000256" key="12">
    <source>
        <dbReference type="ARBA" id="ARBA00023268"/>
    </source>
</evidence>
<sequence length="283" mass="31433">MPELPEVETVRRGLEPVMTGKRILNADVRREGLRWPFPERMAERLTGARVLGLRRRSKYILGDLDTGETVLLHLGMSGRVLISGAQIGEFHHAHPAPEKHDHVVLDFEGGARVTLNDPRRFGAMDLFTTGTGELHPLIAALGPEPLGNAFNEEYLVARLKGRNTPIKSALLDQRVVAGLGNIYVCEALYRARIHPARKAGRISSARIASLVPIIRDVLNEAIAAGGSSLRDYRQADGELGYFQHTFRVYDREGHPCKTPECQGKIARIVQSGRSSFYCPRCQR</sequence>